<dbReference type="InterPro" id="IPR051013">
    <property type="entry name" value="MBL_superfamily_lactonases"/>
</dbReference>
<evidence type="ECO:0000313" key="7">
    <source>
        <dbReference type="Proteomes" id="UP000517547"/>
    </source>
</evidence>
<comment type="similarity">
    <text evidence="1">Belongs to the metallo-beta-lactamase superfamily.</text>
</comment>
<dbReference type="InterPro" id="IPR036866">
    <property type="entry name" value="RibonucZ/Hydroxyglut_hydro"/>
</dbReference>
<dbReference type="CDD" id="cd07720">
    <property type="entry name" value="OPHC2-like_MBL-fold"/>
    <property type="match status" value="1"/>
</dbReference>
<evidence type="ECO:0000256" key="4">
    <source>
        <dbReference type="ARBA" id="ARBA00022833"/>
    </source>
</evidence>
<dbReference type="GO" id="GO:0016787">
    <property type="term" value="F:hydrolase activity"/>
    <property type="evidence" value="ECO:0007669"/>
    <property type="project" value="UniProtKB-KW"/>
</dbReference>
<dbReference type="RefSeq" id="WP_017128809.1">
    <property type="nucleotide sequence ID" value="NZ_JACAQE010000010.1"/>
</dbReference>
<dbReference type="InterPro" id="IPR001279">
    <property type="entry name" value="Metallo-B-lactamas"/>
</dbReference>
<dbReference type="GO" id="GO:0046872">
    <property type="term" value="F:metal ion binding"/>
    <property type="evidence" value="ECO:0007669"/>
    <property type="project" value="UniProtKB-KW"/>
</dbReference>
<feature type="domain" description="Metallo-beta-lactamase" evidence="5">
    <location>
        <begin position="65"/>
        <end position="289"/>
    </location>
</feature>
<dbReference type="Gene3D" id="3.60.15.10">
    <property type="entry name" value="Ribonuclease Z/Hydroxyacylglutathione hydrolase-like"/>
    <property type="match status" value="1"/>
</dbReference>
<evidence type="ECO:0000313" key="6">
    <source>
        <dbReference type="EMBL" id="NWC17871.1"/>
    </source>
</evidence>
<sequence>MSASFTQQLQGGWTRFMHGEFECTVITDGPLHMGAPHPTFIGADPKEIDQLLEDNFLPKDRMSLNQNILIVNTGSQLVLFDTGSGVNAEFGIKTFGAQTGQALKNLRAAGIDPADIDIVALTHAHPDHCWGLVDDDGQLLYPNARIAIDPRELDYWTDLSILSTPKGEAMNPHMRDHFLGAHKNLTPYVERERIILIGDGFELLPGITAVSTPGHSPGHTLYKIESQEQTLVLWGDLCHHQVLLLQRPQWGFLFDYDTAAAAHTRMRVLEEVARARHAVLSYHFPFPGHGHLVARDGGYHWLPIELQLY</sequence>
<keyword evidence="3 6" id="KW-0378">Hydrolase</keyword>
<dbReference type="PANTHER" id="PTHR42978:SF6">
    <property type="entry name" value="QUORUM-QUENCHING LACTONASE YTNP-RELATED"/>
    <property type="match status" value="1"/>
</dbReference>
<accession>A0A7Y7Y5B5</accession>
<name>A0A7Y7Y5B5_9PSED</name>
<dbReference type="SUPFAM" id="SSF56281">
    <property type="entry name" value="Metallo-hydrolase/oxidoreductase"/>
    <property type="match status" value="1"/>
</dbReference>
<evidence type="ECO:0000256" key="3">
    <source>
        <dbReference type="ARBA" id="ARBA00022801"/>
    </source>
</evidence>
<organism evidence="6 7">
    <name type="scientific">Pseudomonas gingeri</name>
    <dbReference type="NCBI Taxonomy" id="117681"/>
    <lineage>
        <taxon>Bacteria</taxon>
        <taxon>Pseudomonadati</taxon>
        <taxon>Pseudomonadota</taxon>
        <taxon>Gammaproteobacteria</taxon>
        <taxon>Pseudomonadales</taxon>
        <taxon>Pseudomonadaceae</taxon>
        <taxon>Pseudomonas</taxon>
    </lineage>
</organism>
<keyword evidence="4" id="KW-0862">Zinc</keyword>
<dbReference type="Proteomes" id="UP000517547">
    <property type="component" value="Unassembled WGS sequence"/>
</dbReference>
<dbReference type="PANTHER" id="PTHR42978">
    <property type="entry name" value="QUORUM-QUENCHING LACTONASE YTNP-RELATED-RELATED"/>
    <property type="match status" value="1"/>
</dbReference>
<comment type="caution">
    <text evidence="6">The sequence shown here is derived from an EMBL/GenBank/DDBJ whole genome shotgun (WGS) entry which is preliminary data.</text>
</comment>
<evidence type="ECO:0000256" key="2">
    <source>
        <dbReference type="ARBA" id="ARBA00022723"/>
    </source>
</evidence>
<gene>
    <name evidence="6" type="ORF">HX845_29735</name>
</gene>
<dbReference type="EMBL" id="JACAQE010000010">
    <property type="protein sequence ID" value="NWC17871.1"/>
    <property type="molecule type" value="Genomic_DNA"/>
</dbReference>
<dbReference type="SMART" id="SM00849">
    <property type="entry name" value="Lactamase_B"/>
    <property type="match status" value="1"/>
</dbReference>
<protein>
    <submittedName>
        <fullName evidence="6">MBL fold metallo-hydrolase</fullName>
    </submittedName>
</protein>
<evidence type="ECO:0000259" key="5">
    <source>
        <dbReference type="SMART" id="SM00849"/>
    </source>
</evidence>
<dbReference type="Pfam" id="PF00753">
    <property type="entry name" value="Lactamase_B"/>
    <property type="match status" value="1"/>
</dbReference>
<keyword evidence="2" id="KW-0479">Metal-binding</keyword>
<dbReference type="AlphaFoldDB" id="A0A7Y7Y5B5"/>
<proteinExistence type="inferred from homology"/>
<evidence type="ECO:0000256" key="1">
    <source>
        <dbReference type="ARBA" id="ARBA00007749"/>
    </source>
</evidence>
<reference evidence="6 7" key="1">
    <citation type="submission" date="2020-04" db="EMBL/GenBank/DDBJ databases">
        <title>Molecular characterization of pseudomonads from Agaricus bisporus reveal novel blotch 2 pathogens in Western Europe.</title>
        <authorList>
            <person name="Taparia T."/>
            <person name="Krijger M."/>
            <person name="Haynes E."/>
            <person name="Elpinstone J.G."/>
            <person name="Noble R."/>
            <person name="Van Der Wolf J."/>
        </authorList>
    </citation>
    <scope>NUCLEOTIDE SEQUENCE [LARGE SCALE GENOMIC DNA]</scope>
    <source>
        <strain evidence="6 7">IPO3738</strain>
    </source>
</reference>